<feature type="transmembrane region" description="Helical" evidence="6">
    <location>
        <begin position="411"/>
        <end position="429"/>
    </location>
</feature>
<proteinExistence type="predicted"/>
<evidence type="ECO:0000256" key="3">
    <source>
        <dbReference type="ARBA" id="ARBA00022989"/>
    </source>
</evidence>
<feature type="domain" description="Cation/H+ exchanger transmembrane" evidence="7">
    <location>
        <begin position="50"/>
        <end position="475"/>
    </location>
</feature>
<dbReference type="GeneID" id="39581511"/>
<dbReference type="Proteomes" id="UP000272025">
    <property type="component" value="Unassembled WGS sequence"/>
</dbReference>
<reference evidence="8 9" key="1">
    <citation type="journal article" date="2018" name="Mol. Ecol.">
        <title>The obligate alkalophilic soda-lake fungus Sodiomyces alkalinus has shifted to a protein diet.</title>
        <authorList>
            <person name="Grum-Grzhimaylo A.A."/>
            <person name="Falkoski D.L."/>
            <person name="van den Heuvel J."/>
            <person name="Valero-Jimenez C.A."/>
            <person name="Min B."/>
            <person name="Choi I.G."/>
            <person name="Lipzen A."/>
            <person name="Daum C.G."/>
            <person name="Aanen D.K."/>
            <person name="Tsang A."/>
            <person name="Henrissat B."/>
            <person name="Bilanenko E.N."/>
            <person name="de Vries R.P."/>
            <person name="van Kan J.A.L."/>
            <person name="Grigoriev I.V."/>
            <person name="Debets A.J.M."/>
        </authorList>
    </citation>
    <scope>NUCLEOTIDE SEQUENCE [LARGE SCALE GENOMIC DNA]</scope>
    <source>
        <strain evidence="8 9">F11</strain>
    </source>
</reference>
<dbReference type="Pfam" id="PF00999">
    <property type="entry name" value="Na_H_Exchanger"/>
    <property type="match status" value="1"/>
</dbReference>
<protein>
    <submittedName>
        <fullName evidence="8">Na+/H+ antiporter 2</fullName>
    </submittedName>
</protein>
<dbReference type="AlphaFoldDB" id="A0A3N2PPW1"/>
<dbReference type="InterPro" id="IPR006153">
    <property type="entry name" value="Cation/H_exchanger_TM"/>
</dbReference>
<accession>A0A3N2PPW1</accession>
<dbReference type="STRING" id="1314773.A0A3N2PPW1"/>
<sequence>MVDLNLSDLNTIIALFGLYVVLYGILSVKIKNVWYLGEALFNIFPQPHPSTLTLSSPVPAIMIGIFFGPIAARYIVPDRWGGAVPYQTSEITLGFTRVMIGIQLIIAGYQLPAKYQQARWKDMLLVLIPVMTMMWLCTTACVLATIPKLSLLSAMVIAACVTCTDPVLSQAVAKGPFSDKYVARPVREMISSEAGLNDGFGFPFLMLATYLMRHASDVQVEPVEGHGGGIHPRAGDVGRLGGGVGVAIKNWVLYTMLYYVILGAIYGAVVGTLARYALKYSLRRKWIDSESYLLVPMALGLFCIGSAGLFGSNDLIAAFAAGSALNWDGEYLAETLKRHDEVNSSIDVLLNFGGFIYLGSIFPWNDFQSEATGITYGRLVGLGFLVLIFRRIPAIMLTYKLMPHSIRTWKEALFVGYFGPIGVGAAFYIEHTRHVFPRLDETNDTEVNDLLRAMGPVVYWLAFFSIVVHGLSIPLLERTYNWMGVQPIQDDAVEMRRKSIHVAAPPNAVEGDKETFIAYNRFSRPVFNNSQLPDWRDEYPEPRPSGDLERRKSESGLSPALATPAPRHRSRSRSTIRFVERRGASVGV</sequence>
<dbReference type="GO" id="GO:0015385">
    <property type="term" value="F:sodium:proton antiporter activity"/>
    <property type="evidence" value="ECO:0007669"/>
    <property type="project" value="InterPro"/>
</dbReference>
<dbReference type="RefSeq" id="XP_028464347.1">
    <property type="nucleotide sequence ID" value="XM_028613033.1"/>
</dbReference>
<feature type="transmembrane region" description="Helical" evidence="6">
    <location>
        <begin position="290"/>
        <end position="309"/>
    </location>
</feature>
<evidence type="ECO:0000313" key="8">
    <source>
        <dbReference type="EMBL" id="ROT36541.1"/>
    </source>
</evidence>
<evidence type="ECO:0000313" key="9">
    <source>
        <dbReference type="Proteomes" id="UP000272025"/>
    </source>
</evidence>
<keyword evidence="4 6" id="KW-0472">Membrane</keyword>
<dbReference type="GO" id="GO:0120029">
    <property type="term" value="P:proton export across plasma membrane"/>
    <property type="evidence" value="ECO:0007669"/>
    <property type="project" value="InterPro"/>
</dbReference>
<dbReference type="OrthoDB" id="5327978at2759"/>
<keyword evidence="2 6" id="KW-0812">Transmembrane</keyword>
<dbReference type="InterPro" id="IPR004712">
    <property type="entry name" value="Na+/H+_antiporter_fungi"/>
</dbReference>
<feature type="transmembrane region" description="Helical" evidence="6">
    <location>
        <begin position="123"/>
        <end position="146"/>
    </location>
</feature>
<dbReference type="GO" id="GO:0005886">
    <property type="term" value="C:plasma membrane"/>
    <property type="evidence" value="ECO:0007669"/>
    <property type="project" value="InterPro"/>
</dbReference>
<feature type="compositionally biased region" description="Basic and acidic residues" evidence="5">
    <location>
        <begin position="578"/>
        <end position="588"/>
    </location>
</feature>
<dbReference type="EMBL" id="ML119059">
    <property type="protein sequence ID" value="ROT36541.1"/>
    <property type="molecule type" value="Genomic_DNA"/>
</dbReference>
<feature type="region of interest" description="Disordered" evidence="5">
    <location>
        <begin position="533"/>
        <end position="588"/>
    </location>
</feature>
<feature type="compositionally biased region" description="Basic and acidic residues" evidence="5">
    <location>
        <begin position="534"/>
        <end position="554"/>
    </location>
</feature>
<evidence type="ECO:0000256" key="5">
    <source>
        <dbReference type="SAM" id="MobiDB-lite"/>
    </source>
</evidence>
<evidence type="ECO:0000259" key="7">
    <source>
        <dbReference type="Pfam" id="PF00999"/>
    </source>
</evidence>
<evidence type="ECO:0000256" key="1">
    <source>
        <dbReference type="ARBA" id="ARBA00004141"/>
    </source>
</evidence>
<comment type="subcellular location">
    <subcellularLocation>
        <location evidence="1">Membrane</location>
        <topology evidence="1">Multi-pass membrane protein</topology>
    </subcellularLocation>
</comment>
<keyword evidence="3 6" id="KW-1133">Transmembrane helix</keyword>
<organism evidence="8 9">
    <name type="scientific">Sodiomyces alkalinus (strain CBS 110278 / VKM F-3762 / F11)</name>
    <name type="common">Alkaliphilic filamentous fungus</name>
    <dbReference type="NCBI Taxonomy" id="1314773"/>
    <lineage>
        <taxon>Eukaryota</taxon>
        <taxon>Fungi</taxon>
        <taxon>Dikarya</taxon>
        <taxon>Ascomycota</taxon>
        <taxon>Pezizomycotina</taxon>
        <taxon>Sordariomycetes</taxon>
        <taxon>Hypocreomycetidae</taxon>
        <taxon>Glomerellales</taxon>
        <taxon>Plectosphaerellaceae</taxon>
        <taxon>Sodiomyces</taxon>
    </lineage>
</organism>
<dbReference type="GO" id="GO:0036376">
    <property type="term" value="P:sodium ion export across plasma membrane"/>
    <property type="evidence" value="ECO:0007669"/>
    <property type="project" value="InterPro"/>
</dbReference>
<feature type="transmembrane region" description="Helical" evidence="6">
    <location>
        <begin position="12"/>
        <end position="30"/>
    </location>
</feature>
<feature type="transmembrane region" description="Helical" evidence="6">
    <location>
        <begin position="457"/>
        <end position="476"/>
    </location>
</feature>
<gene>
    <name evidence="8" type="ORF">SODALDRAFT_341384</name>
</gene>
<evidence type="ECO:0000256" key="6">
    <source>
        <dbReference type="SAM" id="Phobius"/>
    </source>
</evidence>
<keyword evidence="9" id="KW-1185">Reference proteome</keyword>
<feature type="transmembrane region" description="Helical" evidence="6">
    <location>
        <begin position="256"/>
        <end position="278"/>
    </location>
</feature>
<name>A0A3N2PPW1_SODAK</name>
<evidence type="ECO:0000256" key="4">
    <source>
        <dbReference type="ARBA" id="ARBA00023136"/>
    </source>
</evidence>
<evidence type="ECO:0000256" key="2">
    <source>
        <dbReference type="ARBA" id="ARBA00022692"/>
    </source>
</evidence>
<dbReference type="GO" id="GO:0042391">
    <property type="term" value="P:regulation of membrane potential"/>
    <property type="evidence" value="ECO:0007669"/>
    <property type="project" value="InterPro"/>
</dbReference>
<feature type="transmembrane region" description="Helical" evidence="6">
    <location>
        <begin position="51"/>
        <end position="71"/>
    </location>
</feature>
<dbReference type="PANTHER" id="PTHR31382">
    <property type="entry name" value="NA(+)/H(+) ANTIPORTER"/>
    <property type="match status" value="1"/>
</dbReference>
<dbReference type="PANTHER" id="PTHR31382:SF3">
    <property type="entry name" value="SODIUM ION_PROTON EXCHANGER (EUROFUNG)"/>
    <property type="match status" value="1"/>
</dbReference>
<feature type="transmembrane region" description="Helical" evidence="6">
    <location>
        <begin position="376"/>
        <end position="399"/>
    </location>
</feature>